<gene>
    <name evidence="3" type="ORF">CLPA_c14470</name>
    <name evidence="4" type="ORF">CP6013_01727</name>
</gene>
<dbReference type="Proteomes" id="UP000028042">
    <property type="component" value="Unassembled WGS sequence"/>
</dbReference>
<feature type="region of interest" description="Disordered" evidence="2">
    <location>
        <begin position="90"/>
        <end position="111"/>
    </location>
</feature>
<dbReference type="PATRIC" id="fig|1262449.3.peg.3798"/>
<evidence type="ECO:0000313" key="5">
    <source>
        <dbReference type="Proteomes" id="UP000028042"/>
    </source>
</evidence>
<proteinExistence type="predicted"/>
<keyword evidence="6" id="KW-1185">Reference proteome</keyword>
<reference evidence="4 5" key="3">
    <citation type="journal article" name="Genome Announc.">
        <title>Improved Draft Genome Sequence of Clostridium pasteurianum Strain ATCC 6013 (DSM 525) Using a Hybrid Next-Generation Sequencing Approach.</title>
        <authorList>
            <person name="Pyne M.E."/>
            <person name="Utturkar S."/>
            <person name="Brown S.D."/>
            <person name="Moo-Young M."/>
            <person name="Chung D.A."/>
            <person name="Chou C.P."/>
        </authorList>
    </citation>
    <scope>NUCLEOTIDE SEQUENCE [LARGE SCALE GENOMIC DNA]</scope>
    <source>
        <strain evidence="4 5">ATCC 6013</strain>
    </source>
</reference>
<dbReference type="EMBL" id="CP009268">
    <property type="protein sequence ID" value="AJA51514.1"/>
    <property type="molecule type" value="Genomic_DNA"/>
</dbReference>
<name>A0A0H3J0Z6_CLOPA</name>
<evidence type="ECO:0000313" key="4">
    <source>
        <dbReference type="EMBL" id="KRU12479.1"/>
    </source>
</evidence>
<evidence type="ECO:0000256" key="1">
    <source>
        <dbReference type="SAM" id="Coils"/>
    </source>
</evidence>
<organism evidence="3 6">
    <name type="scientific">Clostridium pasteurianum DSM 525 = ATCC 6013</name>
    <dbReference type="NCBI Taxonomy" id="1262449"/>
    <lineage>
        <taxon>Bacteria</taxon>
        <taxon>Bacillati</taxon>
        <taxon>Bacillota</taxon>
        <taxon>Clostridia</taxon>
        <taxon>Eubacteriales</taxon>
        <taxon>Clostridiaceae</taxon>
        <taxon>Clostridium</taxon>
    </lineage>
</organism>
<reference evidence="3 6" key="1">
    <citation type="journal article" date="2015" name="Genome Announc.">
        <title>Complete Genome Sequence of the Nitrogen-Fixing and Solvent-Producing Clostridium pasteurianum DSM 525.</title>
        <authorList>
            <person name="Poehlein A."/>
            <person name="Grosse-Honebrink A."/>
            <person name="Zhang Y."/>
            <person name="Minton N.P."/>
            <person name="Daniel R."/>
        </authorList>
    </citation>
    <scope>NUCLEOTIDE SEQUENCE [LARGE SCALE GENOMIC DNA]</scope>
    <source>
        <strain evidence="3">DSM 525</strain>
        <strain evidence="6">DSM 525 / ATCC 6013</strain>
    </source>
</reference>
<protein>
    <submittedName>
        <fullName evidence="3">Uncharacterized protein</fullName>
    </submittedName>
</protein>
<dbReference type="GeneID" id="93073621"/>
<evidence type="ECO:0000256" key="2">
    <source>
        <dbReference type="SAM" id="MobiDB-lite"/>
    </source>
</evidence>
<keyword evidence="1" id="KW-0175">Coiled coil</keyword>
<feature type="coiled-coil region" evidence="1">
    <location>
        <begin position="145"/>
        <end position="179"/>
    </location>
</feature>
<evidence type="ECO:0000313" key="6">
    <source>
        <dbReference type="Proteomes" id="UP000030905"/>
    </source>
</evidence>
<dbReference type="EMBL" id="JPGY02000001">
    <property type="protein sequence ID" value="KRU12479.1"/>
    <property type="molecule type" value="Genomic_DNA"/>
</dbReference>
<accession>A0A0H3J0Z6</accession>
<dbReference type="RefSeq" id="WP_003447848.1">
    <property type="nucleotide sequence ID" value="NZ_ANZB01000018.1"/>
</dbReference>
<dbReference type="KEGG" id="cpae:CPAST_c14470"/>
<evidence type="ECO:0000313" key="3">
    <source>
        <dbReference type="EMBL" id="AJA51514.1"/>
    </source>
</evidence>
<reference evidence="4" key="2">
    <citation type="submission" date="2015-10" db="EMBL/GenBank/DDBJ databases">
        <title>Improved Draft Genome Sequence of Clostridium pasteurianum Strain ATCC 6013 (DSM 525) Using a Hybrid Next-Generation Sequencing Approach.</title>
        <authorList>
            <person name="Pyne M.E."/>
            <person name="Utturkar S.M."/>
            <person name="Brown S.D."/>
            <person name="Moo-Young M."/>
            <person name="Chung D.A."/>
            <person name="Chou P.C."/>
        </authorList>
    </citation>
    <scope>NUCLEOTIDE SEQUENCE</scope>
    <source>
        <strain evidence="4">ATCC 6013</strain>
    </source>
</reference>
<dbReference type="KEGG" id="cpat:CLPA_c14470"/>
<dbReference type="Proteomes" id="UP000030905">
    <property type="component" value="Chromosome"/>
</dbReference>
<dbReference type="AlphaFoldDB" id="A0A0H3J0Z6"/>
<sequence>MEELEIPEFLSSEFIQHAASNADIMKLVLDNENDGLVVKDGHFKVNDISKLSKLKLVLCDVKIEINNSECMENKYGITDTTSQQCNKSSEYSCTESNHHSNHNSNKYKSSDKKPKLLFDIDGKGTNKNIYIGKQGKTPFNQIGKIKELLKQIKKSKMEIENLEKELYKKNKTLKISEKLLRHEQKKAIAIQSKIEVISAILNHSHRTFENKLINSYKREITTLKSDLNIKNKQIKKIQKSLNENEETVESLKKLINKKNHKLFENLFNYNI</sequence>
<feature type="coiled-coil region" evidence="1">
    <location>
        <begin position="213"/>
        <end position="261"/>
    </location>
</feature>